<dbReference type="PRINTS" id="PR01210">
    <property type="entry name" value="GGTRANSPTASE"/>
</dbReference>
<sequence>MTLISLIKLHKKSCIITAILALAVVVIVAVALAVVLPRSESANKGVVVSNGYCCSSIGVDIMKKGGNAVDAAIATLFCEGVTLPQSMGLGGGFLMTIYNRTTREVHSLNARETAPEAATEDMFHGDPNLSLNGGLSVAIPGELAGYWSAYQKYGGGVAWKELVQPSIDLCKQGIYVTKYMAKVLKDIEDDLYADPVLRQDFLDPSTNETYLEGDYFTRPTLAKTLEIISEEGGYAINNGSLTANLVKDIRDNNGIITVEDMRNYRPVWQTSIRATLAGNNTLYSAPLPGSGIILAFILNILDGILDTTNHFSITNYQRIIESFKFAYAKRTELGDVNDSLEINQLIANLTSRAYAEGIRSRISDNSTSQDGSYYGATKSLTEDHGTAHISVLAPNGDAVSVTSTINYIFGAKFASNSTGIILNDQMDDFSSPNITNVYGVPPSPSNYIRPGRRPMSSMTPSIVVDGNGDVLMVIIKHLWFGINLKESSESKRFHHQLFPMKVDLEDEFRTQDTYVAEGLAAIGHNVSFSPSGSGFAAVTCISTNKGQSIVGYADKRRTGSATYFN</sequence>
<reference evidence="4" key="1">
    <citation type="submission" date="2022-01" db="EMBL/GenBank/DDBJ databases">
        <authorList>
            <person name="King R."/>
        </authorList>
    </citation>
    <scope>NUCLEOTIDE SEQUENCE</scope>
</reference>
<evidence type="ECO:0000256" key="3">
    <source>
        <dbReference type="PIRSR" id="PIRSR600101-2"/>
    </source>
</evidence>
<feature type="binding site" evidence="3">
    <location>
        <position position="428"/>
    </location>
    <ligand>
        <name>L-glutamate</name>
        <dbReference type="ChEBI" id="CHEBI:29985"/>
    </ligand>
</feature>
<dbReference type="InterPro" id="IPR043137">
    <property type="entry name" value="GGT_ssub_C"/>
</dbReference>
<name>A0A9N9X0B3_PHACE</name>
<dbReference type="InterPro" id="IPR043138">
    <property type="entry name" value="GGT_lsub"/>
</dbReference>
<accession>A0A9N9X0B3</accession>
<dbReference type="GO" id="GO:0006751">
    <property type="term" value="P:glutathione catabolic process"/>
    <property type="evidence" value="ECO:0007669"/>
    <property type="project" value="InterPro"/>
</dbReference>
<dbReference type="InterPro" id="IPR029055">
    <property type="entry name" value="Ntn_hydrolases_N"/>
</dbReference>
<dbReference type="EMBL" id="OU896716">
    <property type="protein sequence ID" value="CAG9813957.1"/>
    <property type="molecule type" value="Genomic_DNA"/>
</dbReference>
<dbReference type="Gene3D" id="1.10.246.130">
    <property type="match status" value="1"/>
</dbReference>
<dbReference type="AlphaFoldDB" id="A0A9N9X0B3"/>
<evidence type="ECO:0000313" key="4">
    <source>
        <dbReference type="EMBL" id="CAG9813957.1"/>
    </source>
</evidence>
<protein>
    <submittedName>
        <fullName evidence="4">Uncharacterized protein</fullName>
    </submittedName>
</protein>
<feature type="binding site" evidence="3">
    <location>
        <begin position="456"/>
        <end position="457"/>
    </location>
    <ligand>
        <name>L-glutamate</name>
        <dbReference type="ChEBI" id="CHEBI:29985"/>
    </ligand>
</feature>
<dbReference type="GO" id="GO:0005886">
    <property type="term" value="C:plasma membrane"/>
    <property type="evidence" value="ECO:0007669"/>
    <property type="project" value="TreeGrafter"/>
</dbReference>
<dbReference type="Pfam" id="PF01019">
    <property type="entry name" value="G_glu_transpept"/>
    <property type="match status" value="1"/>
</dbReference>
<dbReference type="SUPFAM" id="SSF56235">
    <property type="entry name" value="N-terminal nucleophile aminohydrolases (Ntn hydrolases)"/>
    <property type="match status" value="1"/>
</dbReference>
<keyword evidence="1" id="KW-0800">Toxin</keyword>
<dbReference type="FunFam" id="3.60.20.40:FF:000001">
    <property type="entry name" value="Gamma-glutamyltranspeptidase 1"/>
    <property type="match status" value="1"/>
</dbReference>
<dbReference type="OrthoDB" id="1081007at2759"/>
<evidence type="ECO:0000313" key="5">
    <source>
        <dbReference type="Proteomes" id="UP001153737"/>
    </source>
</evidence>
<keyword evidence="1" id="KW-1199">Hemostasis impairing toxin</keyword>
<gene>
    <name evidence="4" type="ORF">PHAECO_LOCUS2022</name>
</gene>
<feature type="binding site" evidence="3">
    <location>
        <position position="111"/>
    </location>
    <ligand>
        <name>L-glutamate</name>
        <dbReference type="ChEBI" id="CHEBI:29985"/>
    </ligand>
</feature>
<evidence type="ECO:0000256" key="2">
    <source>
        <dbReference type="PIRSR" id="PIRSR600101-1"/>
    </source>
</evidence>
<dbReference type="Proteomes" id="UP001153737">
    <property type="component" value="Chromosome 10"/>
</dbReference>
<evidence type="ECO:0000256" key="1">
    <source>
        <dbReference type="ARBA" id="ARBA00084097"/>
    </source>
</evidence>
<feature type="active site" description="Nucleophile" evidence="2">
    <location>
        <position position="386"/>
    </location>
</feature>
<dbReference type="GO" id="GO:0036374">
    <property type="term" value="F:glutathione hydrolase activity"/>
    <property type="evidence" value="ECO:0007669"/>
    <property type="project" value="InterPro"/>
</dbReference>
<proteinExistence type="predicted"/>
<dbReference type="PANTHER" id="PTHR11686:SF72">
    <property type="entry name" value="GAMMA-GLUTAMYL TRANSPEPTIDASE, ISOFORM A"/>
    <property type="match status" value="1"/>
</dbReference>
<keyword evidence="5" id="KW-1185">Reference proteome</keyword>
<organism evidence="4 5">
    <name type="scientific">Phaedon cochleariae</name>
    <name type="common">Mustard beetle</name>
    <dbReference type="NCBI Taxonomy" id="80249"/>
    <lineage>
        <taxon>Eukaryota</taxon>
        <taxon>Metazoa</taxon>
        <taxon>Ecdysozoa</taxon>
        <taxon>Arthropoda</taxon>
        <taxon>Hexapoda</taxon>
        <taxon>Insecta</taxon>
        <taxon>Pterygota</taxon>
        <taxon>Neoptera</taxon>
        <taxon>Endopterygota</taxon>
        <taxon>Coleoptera</taxon>
        <taxon>Polyphaga</taxon>
        <taxon>Cucujiformia</taxon>
        <taxon>Chrysomeloidea</taxon>
        <taxon>Chrysomelidae</taxon>
        <taxon>Chrysomelinae</taxon>
        <taxon>Chrysomelini</taxon>
        <taxon>Phaedon</taxon>
    </lineage>
</organism>
<dbReference type="PANTHER" id="PTHR11686">
    <property type="entry name" value="GAMMA GLUTAMYL TRANSPEPTIDASE"/>
    <property type="match status" value="1"/>
</dbReference>
<dbReference type="FunFam" id="1.10.246.130:FF:000001">
    <property type="entry name" value="Gamma-glutamyltransferase 5 isoform 1"/>
    <property type="match status" value="1"/>
</dbReference>
<dbReference type="InterPro" id="IPR000101">
    <property type="entry name" value="GGT_peptidase"/>
</dbReference>
<feature type="binding site" evidence="3">
    <location>
        <begin position="404"/>
        <end position="406"/>
    </location>
    <ligand>
        <name>L-glutamate</name>
        <dbReference type="ChEBI" id="CHEBI:29985"/>
    </ligand>
</feature>
<keyword evidence="1" id="KW-1202">Platelet aggregation activating toxin</keyword>
<dbReference type="Gene3D" id="3.60.20.40">
    <property type="match status" value="1"/>
</dbReference>
<reference evidence="4" key="2">
    <citation type="submission" date="2022-10" db="EMBL/GenBank/DDBJ databases">
        <authorList>
            <consortium name="ENA_rothamsted_submissions"/>
            <consortium name="culmorum"/>
            <person name="King R."/>
        </authorList>
    </citation>
    <scope>NUCLEOTIDE SEQUENCE</scope>
</reference>